<keyword evidence="4" id="KW-1133">Transmembrane helix</keyword>
<comment type="similarity">
    <text evidence="1">Belongs to the glycosyltransferase 2 family.</text>
</comment>
<dbReference type="PANTHER" id="PTHR43179:SF12">
    <property type="entry name" value="GALACTOFURANOSYLTRANSFERASE GLFT2"/>
    <property type="match status" value="1"/>
</dbReference>
<evidence type="ECO:0000313" key="6">
    <source>
        <dbReference type="EMBL" id="MCX2564700.1"/>
    </source>
</evidence>
<proteinExistence type="inferred from homology"/>
<evidence type="ECO:0000313" key="7">
    <source>
        <dbReference type="Proteomes" id="UP001301152"/>
    </source>
</evidence>
<evidence type="ECO:0000259" key="5">
    <source>
        <dbReference type="Pfam" id="PF00535"/>
    </source>
</evidence>
<evidence type="ECO:0000256" key="1">
    <source>
        <dbReference type="ARBA" id="ARBA00006739"/>
    </source>
</evidence>
<reference evidence="6 7" key="1">
    <citation type="submission" date="2022-11" db="EMBL/GenBank/DDBJ databases">
        <title>Genome sequencing of Acetobacter type strain.</title>
        <authorList>
            <person name="Heo J."/>
            <person name="Lee D."/>
            <person name="Han B.-H."/>
            <person name="Hong S.-B."/>
            <person name="Kwon S.-W."/>
        </authorList>
    </citation>
    <scope>NUCLEOTIDE SEQUENCE [LARGE SCALE GENOMIC DNA]</scope>
    <source>
        <strain evidence="6 7">KACC 21253</strain>
    </source>
</reference>
<dbReference type="Pfam" id="PF00535">
    <property type="entry name" value="Glycos_transf_2"/>
    <property type="match status" value="1"/>
</dbReference>
<keyword evidence="4" id="KW-0472">Membrane</keyword>
<gene>
    <name evidence="6" type="ORF">OQ497_12165</name>
</gene>
<keyword evidence="7" id="KW-1185">Reference proteome</keyword>
<dbReference type="Gene3D" id="3.90.550.10">
    <property type="entry name" value="Spore Coat Polysaccharide Biosynthesis Protein SpsA, Chain A"/>
    <property type="match status" value="1"/>
</dbReference>
<dbReference type="EMBL" id="JAPIUZ010000009">
    <property type="protein sequence ID" value="MCX2564700.1"/>
    <property type="molecule type" value="Genomic_DNA"/>
</dbReference>
<name>A0ABT3QHC2_9PROT</name>
<protein>
    <submittedName>
        <fullName evidence="6">Glycosyltransferase</fullName>
        <ecNumber evidence="6">2.4.-.-</ecNumber>
    </submittedName>
</protein>
<accession>A0ABT3QHC2</accession>
<evidence type="ECO:0000256" key="2">
    <source>
        <dbReference type="ARBA" id="ARBA00022676"/>
    </source>
</evidence>
<dbReference type="PANTHER" id="PTHR43179">
    <property type="entry name" value="RHAMNOSYLTRANSFERASE WBBL"/>
    <property type="match status" value="1"/>
</dbReference>
<dbReference type="GO" id="GO:0016757">
    <property type="term" value="F:glycosyltransferase activity"/>
    <property type="evidence" value="ECO:0007669"/>
    <property type="project" value="UniProtKB-KW"/>
</dbReference>
<dbReference type="EC" id="2.4.-.-" evidence="6"/>
<dbReference type="InterPro" id="IPR001173">
    <property type="entry name" value="Glyco_trans_2-like"/>
</dbReference>
<comment type="caution">
    <text evidence="6">The sequence shown here is derived from an EMBL/GenBank/DDBJ whole genome shotgun (WGS) entry which is preliminary data.</text>
</comment>
<dbReference type="Proteomes" id="UP001301152">
    <property type="component" value="Unassembled WGS sequence"/>
</dbReference>
<dbReference type="RefSeq" id="WP_173560394.1">
    <property type="nucleotide sequence ID" value="NZ_JAPIUZ010000009.1"/>
</dbReference>
<evidence type="ECO:0000256" key="4">
    <source>
        <dbReference type="SAM" id="Phobius"/>
    </source>
</evidence>
<organism evidence="6 7">
    <name type="scientific">Acetobacter thailandicus</name>
    <dbReference type="NCBI Taxonomy" id="1502842"/>
    <lineage>
        <taxon>Bacteria</taxon>
        <taxon>Pseudomonadati</taxon>
        <taxon>Pseudomonadota</taxon>
        <taxon>Alphaproteobacteria</taxon>
        <taxon>Acetobacterales</taxon>
        <taxon>Acetobacteraceae</taxon>
        <taxon>Acetobacter</taxon>
    </lineage>
</organism>
<sequence length="326" mass="36164">MSSTHTLPRVTAVIVTYNRLEKLQQTVRNTLAQPFFRVVVVNNASTDGTKAYLDSLDDVRLDIVHEAVNKGGAGGFECGFAHALKNGEAEWLVCFDDDAYPMPDALARFAALTPGDDVGGVAAAVYFPDGRICSMNRPGQNIFRSPRTWLSAFFRRSGALGLGDIAYSGTQPIPVAFSSFVGLFVRCPVVKVLGLPRSDLFIYRDDSLYTLSLTQANYSLLFAPLVRFVHDCATPSSGVRVYHPLWKVYYIVRNDLPFFRQLAGPYFPLILPLLIIKFLASTRHYDRPMMFLKVFAVAIADGLRGNFSRSHAWVVAYGNSQVKSED</sequence>
<feature type="transmembrane region" description="Helical" evidence="4">
    <location>
        <begin position="262"/>
        <end position="280"/>
    </location>
</feature>
<keyword evidence="2 6" id="KW-0328">Glycosyltransferase</keyword>
<dbReference type="InterPro" id="IPR029044">
    <property type="entry name" value="Nucleotide-diphossugar_trans"/>
</dbReference>
<dbReference type="SUPFAM" id="SSF53448">
    <property type="entry name" value="Nucleotide-diphospho-sugar transferases"/>
    <property type="match status" value="1"/>
</dbReference>
<evidence type="ECO:0000256" key="3">
    <source>
        <dbReference type="ARBA" id="ARBA00022679"/>
    </source>
</evidence>
<keyword evidence="4" id="KW-0812">Transmembrane</keyword>
<feature type="domain" description="Glycosyltransferase 2-like" evidence="5">
    <location>
        <begin position="12"/>
        <end position="138"/>
    </location>
</feature>
<keyword evidence="3 6" id="KW-0808">Transferase</keyword>